<protein>
    <submittedName>
        <fullName evidence="1">Uncharacterized protein</fullName>
    </submittedName>
</protein>
<comment type="caution">
    <text evidence="1">The sequence shown here is derived from an EMBL/GenBank/DDBJ whole genome shotgun (WGS) entry which is preliminary data.</text>
</comment>
<dbReference type="AlphaFoldDB" id="A0A4Q0S0F3"/>
<gene>
    <name evidence="1" type="ORF">XH99_20515</name>
</gene>
<accession>A0A4Q0S0F3</accession>
<keyword evidence="2" id="KW-1185">Reference proteome</keyword>
<organism evidence="1 2">
    <name type="scientific">Bradyrhizobium nanningense</name>
    <dbReference type="NCBI Taxonomy" id="1325118"/>
    <lineage>
        <taxon>Bacteria</taxon>
        <taxon>Pseudomonadati</taxon>
        <taxon>Pseudomonadota</taxon>
        <taxon>Alphaproteobacteria</taxon>
        <taxon>Hyphomicrobiales</taxon>
        <taxon>Nitrobacteraceae</taxon>
        <taxon>Bradyrhizobium</taxon>
    </lineage>
</organism>
<sequence>MLADFCERSFLKLWSYPNPFKDDGHELCDLLAVFGNYVFIFFDRENELPEGPDKNPNVVWDRWKRNVIDRQVRTARNATSAAGDRSIWMLEQWSCSPSASMRKRL</sequence>
<evidence type="ECO:0000313" key="1">
    <source>
        <dbReference type="EMBL" id="RXH26323.1"/>
    </source>
</evidence>
<dbReference type="Proteomes" id="UP000289546">
    <property type="component" value="Unassembled WGS sequence"/>
</dbReference>
<name>A0A4Q0S0F3_9BRAD</name>
<proteinExistence type="predicted"/>
<reference evidence="1 2" key="1">
    <citation type="submission" date="2015-04" db="EMBL/GenBank/DDBJ databases">
        <title>Comparative genomics of rhizobia nodulating Arachis hypogaea in China.</title>
        <authorList>
            <person name="Li Y."/>
        </authorList>
    </citation>
    <scope>NUCLEOTIDE SEQUENCE [LARGE SCALE GENOMIC DNA]</scope>
    <source>
        <strain evidence="1 2">CCBAU 51757</strain>
    </source>
</reference>
<evidence type="ECO:0000313" key="2">
    <source>
        <dbReference type="Proteomes" id="UP000289546"/>
    </source>
</evidence>
<dbReference type="EMBL" id="LBJQ01000082">
    <property type="protein sequence ID" value="RXH26323.1"/>
    <property type="molecule type" value="Genomic_DNA"/>
</dbReference>